<evidence type="ECO:0000313" key="11">
    <source>
        <dbReference type="Proteomes" id="UP000288805"/>
    </source>
</evidence>
<proteinExistence type="predicted"/>
<dbReference type="GO" id="GO:0000030">
    <property type="term" value="F:mannosyltransferase activity"/>
    <property type="evidence" value="ECO:0007669"/>
    <property type="project" value="InterPro"/>
</dbReference>
<dbReference type="GO" id="GO:0005789">
    <property type="term" value="C:endoplasmic reticulum membrane"/>
    <property type="evidence" value="ECO:0007669"/>
    <property type="project" value="UniProtKB-SubCell"/>
</dbReference>
<evidence type="ECO:0000256" key="1">
    <source>
        <dbReference type="ARBA" id="ARBA00004389"/>
    </source>
</evidence>
<gene>
    <name evidence="10" type="primary">TUN_0</name>
    <name evidence="10" type="ORF">CK203_080796</name>
</gene>
<dbReference type="PANTHER" id="PTHR13036">
    <property type="entry name" value="BETA1,4 MANNOSYLTRANSFERASE"/>
    <property type="match status" value="1"/>
</dbReference>
<evidence type="ECO:0000256" key="8">
    <source>
        <dbReference type="ARBA" id="ARBA00023136"/>
    </source>
</evidence>
<dbReference type="OrthoDB" id="614844at2759"/>
<keyword evidence="7" id="KW-1133">Transmembrane helix</keyword>
<sequence>MEESRLTNNNRSGTAGGTAGHRAGGRADCHMHMEVVVLLDMPMEVVVLVDRAAAVEVVVLVDMHILFPCVTYSERAKIDIRGNTDSSNFQMSGRKEENIGRRGRAAVVVLGDIGRSPRMQYHALSLARQASLEVDIVAYGVDFMILSEFHFWVL</sequence>
<evidence type="ECO:0000256" key="2">
    <source>
        <dbReference type="ARBA" id="ARBA00004922"/>
    </source>
</evidence>
<dbReference type="Proteomes" id="UP000288805">
    <property type="component" value="Unassembled WGS sequence"/>
</dbReference>
<evidence type="ECO:0000313" key="10">
    <source>
        <dbReference type="EMBL" id="RVW56108.1"/>
    </source>
</evidence>
<dbReference type="AlphaFoldDB" id="A0A438F7W8"/>
<keyword evidence="3" id="KW-0328">Glycosyltransferase</keyword>
<reference evidence="10 11" key="1">
    <citation type="journal article" date="2018" name="PLoS Genet.">
        <title>Population sequencing reveals clonal diversity and ancestral inbreeding in the grapevine cultivar Chardonnay.</title>
        <authorList>
            <person name="Roach M.J."/>
            <person name="Johnson D.L."/>
            <person name="Bohlmann J."/>
            <person name="van Vuuren H.J."/>
            <person name="Jones S.J."/>
            <person name="Pretorius I.S."/>
            <person name="Schmidt S.A."/>
            <person name="Borneman A.R."/>
        </authorList>
    </citation>
    <scope>NUCLEOTIDE SEQUENCE [LARGE SCALE GENOMIC DNA]</scope>
    <source>
        <strain evidence="11">cv. Chardonnay</strain>
        <tissue evidence="10">Leaf</tissue>
    </source>
</reference>
<keyword evidence="5" id="KW-0812">Transmembrane</keyword>
<keyword evidence="4 10" id="KW-0808">Transferase</keyword>
<dbReference type="EMBL" id="QGNW01001094">
    <property type="protein sequence ID" value="RVW56108.1"/>
    <property type="molecule type" value="Genomic_DNA"/>
</dbReference>
<comment type="caution">
    <text evidence="10">The sequence shown here is derived from an EMBL/GenBank/DDBJ whole genome shotgun (WGS) entry which is preliminary data.</text>
</comment>
<feature type="compositionally biased region" description="Polar residues" evidence="9">
    <location>
        <begin position="1"/>
        <end position="12"/>
    </location>
</feature>
<evidence type="ECO:0000256" key="7">
    <source>
        <dbReference type="ARBA" id="ARBA00022989"/>
    </source>
</evidence>
<name>A0A438F7W8_VITVI</name>
<dbReference type="InterPro" id="IPR026051">
    <property type="entry name" value="ALG1-like"/>
</dbReference>
<organism evidence="10 11">
    <name type="scientific">Vitis vinifera</name>
    <name type="common">Grape</name>
    <dbReference type="NCBI Taxonomy" id="29760"/>
    <lineage>
        <taxon>Eukaryota</taxon>
        <taxon>Viridiplantae</taxon>
        <taxon>Streptophyta</taxon>
        <taxon>Embryophyta</taxon>
        <taxon>Tracheophyta</taxon>
        <taxon>Spermatophyta</taxon>
        <taxon>Magnoliopsida</taxon>
        <taxon>eudicotyledons</taxon>
        <taxon>Gunneridae</taxon>
        <taxon>Pentapetalae</taxon>
        <taxon>rosids</taxon>
        <taxon>Vitales</taxon>
        <taxon>Vitaceae</taxon>
        <taxon>Viteae</taxon>
        <taxon>Vitis</taxon>
    </lineage>
</organism>
<accession>A0A438F7W8</accession>
<keyword evidence="8" id="KW-0472">Membrane</keyword>
<comment type="pathway">
    <text evidence="2">Protein modification; protein glycosylation.</text>
</comment>
<evidence type="ECO:0000256" key="4">
    <source>
        <dbReference type="ARBA" id="ARBA00022679"/>
    </source>
</evidence>
<feature type="region of interest" description="Disordered" evidence="9">
    <location>
        <begin position="1"/>
        <end position="24"/>
    </location>
</feature>
<protein>
    <submittedName>
        <fullName evidence="10">UDP-glycosyltransferase TURAN</fullName>
    </submittedName>
</protein>
<evidence type="ECO:0000256" key="3">
    <source>
        <dbReference type="ARBA" id="ARBA00022676"/>
    </source>
</evidence>
<keyword evidence="6" id="KW-0256">Endoplasmic reticulum</keyword>
<evidence type="ECO:0000256" key="5">
    <source>
        <dbReference type="ARBA" id="ARBA00022692"/>
    </source>
</evidence>
<dbReference type="PANTHER" id="PTHR13036:SF0">
    <property type="entry name" value="CHITOBIOSYLDIPHOSPHODOLICHOL BETA-MANNOSYLTRANSFERASE"/>
    <property type="match status" value="1"/>
</dbReference>
<comment type="subcellular location">
    <subcellularLocation>
        <location evidence="1">Endoplasmic reticulum membrane</location>
        <topology evidence="1">Single-pass membrane protein</topology>
    </subcellularLocation>
</comment>
<evidence type="ECO:0000256" key="6">
    <source>
        <dbReference type="ARBA" id="ARBA00022824"/>
    </source>
</evidence>
<evidence type="ECO:0000256" key="9">
    <source>
        <dbReference type="SAM" id="MobiDB-lite"/>
    </source>
</evidence>